<dbReference type="CDD" id="cd01299">
    <property type="entry name" value="Met_dep_hydrolase_A"/>
    <property type="match status" value="1"/>
</dbReference>
<dbReference type="SUPFAM" id="SSF51338">
    <property type="entry name" value="Composite domain of metallo-dependent hydrolases"/>
    <property type="match status" value="1"/>
</dbReference>
<evidence type="ECO:0000259" key="1">
    <source>
        <dbReference type="Pfam" id="PF01979"/>
    </source>
</evidence>
<dbReference type="InterPro" id="IPR032466">
    <property type="entry name" value="Metal_Hydrolase"/>
</dbReference>
<dbReference type="EMBL" id="JAWMWH010000003">
    <property type="protein sequence ID" value="MEJ6400896.1"/>
    <property type="molecule type" value="Genomic_DNA"/>
</dbReference>
<dbReference type="InterPro" id="IPR057744">
    <property type="entry name" value="OTAase-like"/>
</dbReference>
<gene>
    <name evidence="2" type="ORF">R4146_07035</name>
</gene>
<organism evidence="2 3">
    <name type="scientific">Nicoliella lavandulae</name>
    <dbReference type="NCBI Taxonomy" id="3082954"/>
    <lineage>
        <taxon>Bacteria</taxon>
        <taxon>Bacillati</taxon>
        <taxon>Bacillota</taxon>
        <taxon>Bacilli</taxon>
        <taxon>Lactobacillales</taxon>
        <taxon>Lactobacillaceae</taxon>
        <taxon>Nicoliella</taxon>
    </lineage>
</organism>
<dbReference type="SUPFAM" id="SSF51556">
    <property type="entry name" value="Metallo-dependent hydrolases"/>
    <property type="match status" value="1"/>
</dbReference>
<dbReference type="PANTHER" id="PTHR43135">
    <property type="entry name" value="ALPHA-D-RIBOSE 1-METHYLPHOSPHONATE 5-TRIPHOSPHATE DIPHOSPHATASE"/>
    <property type="match status" value="1"/>
</dbReference>
<evidence type="ECO:0000313" key="3">
    <source>
        <dbReference type="Proteomes" id="UP001370590"/>
    </source>
</evidence>
<sequence length="395" mass="42943">MSNTLFVNMNLFDGKNDAVNSDSWMLVDNDSGKLLAVGTGHDVPEFDAKVDLHNKFVMPGLVNCHTHVTLDANTFDGAPQADQTETTVRAVNNLRALLKSGVTYIRECGSTYGLDTTLAKLQRNGKLKQVPSILSSGHAFTMTGGHGDYPHGGKVVDSPDEMRKAVRANFKNGAQSTKVMATGGVMSPGDYMDEPQLTLAELKVAVEESHNKHAVVAAHAEGNPGIMNALKAGVDSVEHGFYVNDEEIEMMLAHGTYLSPTLISAWSIAVEGKNTLPKWEYDKLAKALNDLTANIHKAYKKGVKVTLGTDAGTPYNDFSKTPKEFELLVEKEGFTNFDALSTSRHSAELMQLTDYGTLEAGKYADFLVLDANPLLDVKAVQQLDKAVYKNGKREF</sequence>
<dbReference type="RefSeq" id="WP_339960750.1">
    <property type="nucleotide sequence ID" value="NZ_JAWMWH010000003.1"/>
</dbReference>
<evidence type="ECO:0000313" key="2">
    <source>
        <dbReference type="EMBL" id="MEJ6400896.1"/>
    </source>
</evidence>
<keyword evidence="3" id="KW-1185">Reference proteome</keyword>
<dbReference type="InterPro" id="IPR011059">
    <property type="entry name" value="Metal-dep_hydrolase_composite"/>
</dbReference>
<reference evidence="2 3" key="1">
    <citation type="submission" date="2023-10" db="EMBL/GenBank/DDBJ databases">
        <title>Nicoliella lavandulae sp. nov. isolated from Lavandula angustifolia flowers.</title>
        <authorList>
            <person name="Alcantara C."/>
            <person name="Zuniga M."/>
            <person name="Landete J.M."/>
            <person name="Monedero V."/>
        </authorList>
    </citation>
    <scope>NUCLEOTIDE SEQUENCE [LARGE SCALE GENOMIC DNA]</scope>
    <source>
        <strain evidence="2 3">Es01</strain>
    </source>
</reference>
<dbReference type="InterPro" id="IPR051781">
    <property type="entry name" value="Metallo-dep_Hydrolase"/>
</dbReference>
<comment type="caution">
    <text evidence="2">The sequence shown here is derived from an EMBL/GenBank/DDBJ whole genome shotgun (WGS) entry which is preliminary data.</text>
</comment>
<name>A0ABU8SLX2_9LACO</name>
<dbReference type="InterPro" id="IPR006680">
    <property type="entry name" value="Amidohydro-rel"/>
</dbReference>
<dbReference type="Gene3D" id="2.30.40.10">
    <property type="entry name" value="Urease, subunit C, domain 1"/>
    <property type="match status" value="1"/>
</dbReference>
<accession>A0ABU8SLX2</accession>
<dbReference type="Proteomes" id="UP001370590">
    <property type="component" value="Unassembled WGS sequence"/>
</dbReference>
<feature type="domain" description="Amidohydrolase-related" evidence="1">
    <location>
        <begin position="56"/>
        <end position="381"/>
    </location>
</feature>
<proteinExistence type="predicted"/>
<protein>
    <submittedName>
        <fullName evidence="2">Amidohydrolase family protein</fullName>
    </submittedName>
</protein>
<dbReference type="Pfam" id="PF01979">
    <property type="entry name" value="Amidohydro_1"/>
    <property type="match status" value="1"/>
</dbReference>
<dbReference type="Gene3D" id="3.20.20.140">
    <property type="entry name" value="Metal-dependent hydrolases"/>
    <property type="match status" value="1"/>
</dbReference>
<dbReference type="PANTHER" id="PTHR43135:SF3">
    <property type="entry name" value="ALPHA-D-RIBOSE 1-METHYLPHOSPHONATE 5-TRIPHOSPHATE DIPHOSPHATASE"/>
    <property type="match status" value="1"/>
</dbReference>